<dbReference type="InterPro" id="IPR004298">
    <property type="entry name" value="Nicotian_synth"/>
</dbReference>
<name>A0A699SXN1_TANCI</name>
<dbReference type="GO" id="GO:0030410">
    <property type="term" value="F:nicotianamine synthase activity"/>
    <property type="evidence" value="ECO:0007669"/>
    <property type="project" value="UniProtKB-UniRule"/>
</dbReference>
<evidence type="ECO:0000256" key="6">
    <source>
        <dbReference type="RuleBase" id="RU368095"/>
    </source>
</evidence>
<evidence type="ECO:0000256" key="1">
    <source>
        <dbReference type="ARBA" id="ARBA00007009"/>
    </source>
</evidence>
<dbReference type="Gene3D" id="3.40.50.150">
    <property type="entry name" value="Vaccinia Virus protein VP39"/>
    <property type="match status" value="1"/>
</dbReference>
<keyword evidence="4 6" id="KW-0949">S-adenosyl-L-methionine</keyword>
<dbReference type="PANTHER" id="PTHR32266">
    <property type="entry name" value="NICOTIANAMINE SYNTHASE 3"/>
    <property type="match status" value="1"/>
</dbReference>
<evidence type="ECO:0000256" key="2">
    <source>
        <dbReference type="ARBA" id="ARBA00012675"/>
    </source>
</evidence>
<comment type="similarity">
    <text evidence="1 6">Belongs to the nicotianamine synthase (NAS)-like family.</text>
</comment>
<feature type="non-terminal residue" evidence="7">
    <location>
        <position position="70"/>
    </location>
</feature>
<reference evidence="7" key="1">
    <citation type="journal article" date="2019" name="Sci. Rep.">
        <title>Draft genome of Tanacetum cinerariifolium, the natural source of mosquito coil.</title>
        <authorList>
            <person name="Yamashiro T."/>
            <person name="Shiraishi A."/>
            <person name="Satake H."/>
            <person name="Nakayama K."/>
        </authorList>
    </citation>
    <scope>NUCLEOTIDE SEQUENCE</scope>
</reference>
<sequence>MAYRLVSADHDLSQRTVFHTGDIMDVTDELKDYDVIFLATLVGMNIDDKNKVIQHLAKYTTPGAILMLRS</sequence>
<evidence type="ECO:0000256" key="3">
    <source>
        <dbReference type="ARBA" id="ARBA00022679"/>
    </source>
</evidence>
<dbReference type="GO" id="GO:0008168">
    <property type="term" value="F:methyltransferase activity"/>
    <property type="evidence" value="ECO:0007669"/>
    <property type="project" value="UniProtKB-KW"/>
</dbReference>
<dbReference type="InterPro" id="IPR029063">
    <property type="entry name" value="SAM-dependent_MTases_sf"/>
</dbReference>
<gene>
    <name evidence="7" type="ORF">Tci_874864</name>
</gene>
<dbReference type="Pfam" id="PF03059">
    <property type="entry name" value="NAS"/>
    <property type="match status" value="1"/>
</dbReference>
<dbReference type="AlphaFoldDB" id="A0A699SXN1"/>
<comment type="caution">
    <text evidence="7">The sequence shown here is derived from an EMBL/GenBank/DDBJ whole genome shotgun (WGS) entry which is preliminary data.</text>
</comment>
<accession>A0A699SXN1</accession>
<protein>
    <recommendedName>
        <fullName evidence="2 6">Nicotianamine synthase</fullName>
        <ecNumber evidence="2 6">2.5.1.43</ecNumber>
    </recommendedName>
</protein>
<dbReference type="PROSITE" id="PS51142">
    <property type="entry name" value="NAS"/>
    <property type="match status" value="1"/>
</dbReference>
<proteinExistence type="inferred from homology"/>
<dbReference type="GO" id="GO:0032259">
    <property type="term" value="P:methylation"/>
    <property type="evidence" value="ECO:0007669"/>
    <property type="project" value="UniProtKB-KW"/>
</dbReference>
<evidence type="ECO:0000256" key="4">
    <source>
        <dbReference type="ARBA" id="ARBA00022691"/>
    </source>
</evidence>
<dbReference type="EMBL" id="BKCJ011201190">
    <property type="protein sequence ID" value="GFD02895.1"/>
    <property type="molecule type" value="Genomic_DNA"/>
</dbReference>
<dbReference type="GO" id="GO:0030418">
    <property type="term" value="P:nicotianamine biosynthetic process"/>
    <property type="evidence" value="ECO:0007669"/>
    <property type="project" value="UniProtKB-UniRule"/>
</dbReference>
<keyword evidence="3 6" id="KW-0808">Transferase</keyword>
<evidence type="ECO:0000256" key="5">
    <source>
        <dbReference type="ARBA" id="ARBA00049391"/>
    </source>
</evidence>
<dbReference type="EC" id="2.5.1.43" evidence="2 6"/>
<comment type="catalytic activity">
    <reaction evidence="5 6">
        <text>3 S-adenosyl-L-methionine = nicotianamine + 3 S-methyl-5'-thioadenosine + 3 H(+)</text>
        <dbReference type="Rhea" id="RHEA:16481"/>
        <dbReference type="ChEBI" id="CHEBI:15378"/>
        <dbReference type="ChEBI" id="CHEBI:17509"/>
        <dbReference type="ChEBI" id="CHEBI:58249"/>
        <dbReference type="ChEBI" id="CHEBI:59789"/>
        <dbReference type="EC" id="2.5.1.43"/>
    </reaction>
</comment>
<organism evidence="7">
    <name type="scientific">Tanacetum cinerariifolium</name>
    <name type="common">Dalmatian daisy</name>
    <name type="synonym">Chrysanthemum cinerariifolium</name>
    <dbReference type="NCBI Taxonomy" id="118510"/>
    <lineage>
        <taxon>Eukaryota</taxon>
        <taxon>Viridiplantae</taxon>
        <taxon>Streptophyta</taxon>
        <taxon>Embryophyta</taxon>
        <taxon>Tracheophyta</taxon>
        <taxon>Spermatophyta</taxon>
        <taxon>Magnoliopsida</taxon>
        <taxon>eudicotyledons</taxon>
        <taxon>Gunneridae</taxon>
        <taxon>Pentapetalae</taxon>
        <taxon>asterids</taxon>
        <taxon>campanulids</taxon>
        <taxon>Asterales</taxon>
        <taxon>Asteraceae</taxon>
        <taxon>Asteroideae</taxon>
        <taxon>Anthemideae</taxon>
        <taxon>Anthemidinae</taxon>
        <taxon>Tanacetum</taxon>
    </lineage>
</organism>
<dbReference type="SUPFAM" id="SSF53335">
    <property type="entry name" value="S-adenosyl-L-methionine-dependent methyltransferases"/>
    <property type="match status" value="1"/>
</dbReference>
<keyword evidence="7" id="KW-0489">Methyltransferase</keyword>
<evidence type="ECO:0000313" key="7">
    <source>
        <dbReference type="EMBL" id="GFD02895.1"/>
    </source>
</evidence>
<comment type="function">
    <text evidence="6">Synthesizes nicotianamine, a polyamine which serves as a sensor for the physiological iron status within the plant, and/or might be involved in the transport of iron.</text>
</comment>
<dbReference type="PANTHER" id="PTHR32266:SF12">
    <property type="entry name" value="NICOTIANAMINE SYNTHASE 3"/>
    <property type="match status" value="1"/>
</dbReference>